<accession>A0A6A5G7T4</accession>
<organism evidence="2 3">
    <name type="scientific">Caenorhabditis remanei</name>
    <name type="common">Caenorhabditis vulgaris</name>
    <dbReference type="NCBI Taxonomy" id="31234"/>
    <lineage>
        <taxon>Eukaryota</taxon>
        <taxon>Metazoa</taxon>
        <taxon>Ecdysozoa</taxon>
        <taxon>Nematoda</taxon>
        <taxon>Chromadorea</taxon>
        <taxon>Rhabditida</taxon>
        <taxon>Rhabditina</taxon>
        <taxon>Rhabditomorpha</taxon>
        <taxon>Rhabditoidea</taxon>
        <taxon>Rhabditidae</taxon>
        <taxon>Peloderinae</taxon>
        <taxon>Caenorhabditis</taxon>
    </lineage>
</organism>
<comment type="caution">
    <text evidence="2">The sequence shown here is derived from an EMBL/GenBank/DDBJ whole genome shotgun (WGS) entry which is preliminary data.</text>
</comment>
<dbReference type="Proteomes" id="UP000483820">
    <property type="component" value="Chromosome V"/>
</dbReference>
<reference evidence="2 3" key="1">
    <citation type="submission" date="2019-12" db="EMBL/GenBank/DDBJ databases">
        <title>Chromosome-level assembly of the Caenorhabditis remanei genome.</title>
        <authorList>
            <person name="Teterina A.A."/>
            <person name="Willis J.H."/>
            <person name="Phillips P.C."/>
        </authorList>
    </citation>
    <scope>NUCLEOTIDE SEQUENCE [LARGE SCALE GENOMIC DNA]</scope>
    <source>
        <strain evidence="2 3">PX506</strain>
        <tissue evidence="2">Whole organism</tissue>
    </source>
</reference>
<dbReference type="EMBL" id="WUAV01000005">
    <property type="protein sequence ID" value="KAF1751148.1"/>
    <property type="molecule type" value="Genomic_DNA"/>
</dbReference>
<feature type="compositionally biased region" description="Polar residues" evidence="1">
    <location>
        <begin position="559"/>
        <end position="570"/>
    </location>
</feature>
<proteinExistence type="predicted"/>
<feature type="compositionally biased region" description="Basic and acidic residues" evidence="1">
    <location>
        <begin position="544"/>
        <end position="555"/>
    </location>
</feature>
<evidence type="ECO:0000313" key="3">
    <source>
        <dbReference type="Proteomes" id="UP000483820"/>
    </source>
</evidence>
<dbReference type="RefSeq" id="XP_053581128.1">
    <property type="nucleotide sequence ID" value="XM_053732215.1"/>
</dbReference>
<feature type="region of interest" description="Disordered" evidence="1">
    <location>
        <begin position="509"/>
        <end position="570"/>
    </location>
</feature>
<protein>
    <submittedName>
        <fullName evidence="2">Uncharacterized protein</fullName>
    </submittedName>
</protein>
<dbReference type="CTD" id="78776589"/>
<dbReference type="AlphaFoldDB" id="A0A6A5G7T4"/>
<dbReference type="GeneID" id="78776589"/>
<dbReference type="KEGG" id="crq:GCK72_017702"/>
<name>A0A6A5G7T4_CAERE</name>
<sequence>MDPLWVHMQESWAIAHEPGKSSFEDETEVQGPVGHSLLDERVTSGLGDDQIGPLDNDDRDEIGGLAGVFKDLSVGIGTRIPLSTELVEIPWHESVVSHDPEVGEESSGGLDHTDLSVGDGLFGYIRSSNSHSNSDIGLLQSWRIVDSVSGDSHNLTLLLESFDDHELLLWGGTSKDNFRVILDDLGKLILGHLTKIRSVDNGGLGFTWVDFLNWNSTTDSNILNSLGSLRNDSDGLGNSLSSNWVISGNHDDLDSSRTALSDGIWDSGTGWINHRHKSNESQVLQWEVDLLNVEFESFREFVGWQNKVTESKNTFSHSSQLEVGVIELLTEFVGEFNFLSVQEDGRADIQNSLWSSLHHKQVVISVVVNRDLVLVGGVEWNFSNLWISFTNSEYVSLGEFGELKKGDLGSISGTITTKNWGVLLSSLELGTVTEGGDANESLKTDSLEKELNKIETNLKTSSGSLFLADLSLGGVTLVDGLIVPHILDEAILAGHSLGGECKTHGNGGDQSFWYVGDDNTDEENDSGKPMVSKDEGDDEEGDTKEDGDSSDKMDEMLDFTSNWGHSGVKS</sequence>
<gene>
    <name evidence="2" type="ORF">GCK72_017702</name>
</gene>
<evidence type="ECO:0000256" key="1">
    <source>
        <dbReference type="SAM" id="MobiDB-lite"/>
    </source>
</evidence>
<evidence type="ECO:0000313" key="2">
    <source>
        <dbReference type="EMBL" id="KAF1751148.1"/>
    </source>
</evidence>